<dbReference type="InterPro" id="IPR013226">
    <property type="entry name" value="Pal1"/>
</dbReference>
<gene>
    <name evidence="2" type="ORF">GLX27_003790</name>
</gene>
<feature type="region of interest" description="Disordered" evidence="1">
    <location>
        <begin position="1"/>
        <end position="53"/>
    </location>
</feature>
<evidence type="ECO:0000313" key="3">
    <source>
        <dbReference type="Proteomes" id="UP000818624"/>
    </source>
</evidence>
<dbReference type="PANTHER" id="PTHR28307:SF2">
    <property type="entry name" value="PROTEIN PAL1"/>
    <property type="match status" value="1"/>
</dbReference>
<accession>A0ABY8EWF4</accession>
<feature type="compositionally biased region" description="Low complexity" evidence="1">
    <location>
        <begin position="232"/>
        <end position="244"/>
    </location>
</feature>
<name>A0ABY8EWF4_MALFU</name>
<feature type="compositionally biased region" description="Polar residues" evidence="1">
    <location>
        <begin position="427"/>
        <end position="436"/>
    </location>
</feature>
<organism evidence="2 3">
    <name type="scientific">Malassezia furfur</name>
    <name type="common">Pityriasis versicolor infection agent</name>
    <name type="synonym">Pityrosporum furfur</name>
    <dbReference type="NCBI Taxonomy" id="55194"/>
    <lineage>
        <taxon>Eukaryota</taxon>
        <taxon>Fungi</taxon>
        <taxon>Dikarya</taxon>
        <taxon>Basidiomycota</taxon>
        <taxon>Ustilaginomycotina</taxon>
        <taxon>Malasseziomycetes</taxon>
        <taxon>Malasseziales</taxon>
        <taxon>Malasseziaceae</taxon>
        <taxon>Malassezia</taxon>
    </lineage>
</organism>
<sequence length="436" mass="46120">MSQPMRTAEQAPKPPPKSRRDLGRLLGRSGRSGDSRKSKHRTSQYVEPVVHGAEDEALPAKHIDVIDQLDISGVHGASLFHHDSPYDACSPHVNQTSNRKAPIRAFGSSADPVTNQMLQSHQRGGRTIEPGSDDRYRGHRASGAGGAGPFQNRAAADSQSSIGLEPQYDDANPNAEFFGVAAEPWQDFATPSQANARAYAEDQPSGRSSRSSTFADMETYLRGTPRGNSTPAAGAAQDATASRANEVTFDDPAPMATPTRKSTQRGAGASRSKSLLGRFRRLRVEPDEVEAAADEPAAAPLRRHRTYTPQAAAAAPAPAPPVAADPAPTTTYLASPRADADPGATPRASRTRRGAAYRTATPEQADREVGVAPGSRARRTRQGGPAPPPKGELYATPGAADYTAVVGDAEQDGKPSLGRSKTFLSRLANSSRARVI</sequence>
<reference evidence="2 3" key="1">
    <citation type="journal article" date="2020" name="Elife">
        <title>Loss of centromere function drives karyotype evolution in closely related Malassezia species.</title>
        <authorList>
            <person name="Sankaranarayanan S.R."/>
            <person name="Ianiri G."/>
            <person name="Coelho M.A."/>
            <person name="Reza M.H."/>
            <person name="Thimmappa B.C."/>
            <person name="Ganguly P."/>
            <person name="Vadnala R.N."/>
            <person name="Sun S."/>
            <person name="Siddharthan R."/>
            <person name="Tellgren-Roth C."/>
            <person name="Dawson T.L."/>
            <person name="Heitman J."/>
            <person name="Sanyal K."/>
        </authorList>
    </citation>
    <scope>NUCLEOTIDE SEQUENCE [LARGE SCALE GENOMIC DNA]</scope>
    <source>
        <strain evidence="2">CBS14141</strain>
    </source>
</reference>
<dbReference type="PANTHER" id="PTHR28307">
    <property type="entry name" value="PROTEIN PAL1"/>
    <property type="match status" value="1"/>
</dbReference>
<dbReference type="EMBL" id="CP046237">
    <property type="protein sequence ID" value="WFD49112.1"/>
    <property type="molecule type" value="Genomic_DNA"/>
</dbReference>
<feature type="region of interest" description="Disordered" evidence="1">
    <location>
        <begin position="117"/>
        <end position="436"/>
    </location>
</feature>
<dbReference type="Proteomes" id="UP000818624">
    <property type="component" value="Chromosome 4"/>
</dbReference>
<evidence type="ECO:0000256" key="1">
    <source>
        <dbReference type="SAM" id="MobiDB-lite"/>
    </source>
</evidence>
<proteinExistence type="predicted"/>
<keyword evidence="3" id="KW-1185">Reference proteome</keyword>
<dbReference type="Pfam" id="PF08316">
    <property type="entry name" value="Pal1"/>
    <property type="match status" value="1"/>
</dbReference>
<feature type="compositionally biased region" description="Polar residues" evidence="1">
    <location>
        <begin position="205"/>
        <end position="214"/>
    </location>
</feature>
<protein>
    <recommendedName>
        <fullName evidence="4">Pal1 cell morphology protein</fullName>
    </recommendedName>
</protein>
<evidence type="ECO:0008006" key="4">
    <source>
        <dbReference type="Google" id="ProtNLM"/>
    </source>
</evidence>
<evidence type="ECO:0000313" key="2">
    <source>
        <dbReference type="EMBL" id="WFD49112.1"/>
    </source>
</evidence>